<feature type="transmembrane region" description="Helical" evidence="6">
    <location>
        <begin position="56"/>
        <end position="77"/>
    </location>
</feature>
<evidence type="ECO:0000256" key="2">
    <source>
        <dbReference type="ARBA" id="ARBA00022692"/>
    </source>
</evidence>
<dbReference type="GO" id="GO:0005385">
    <property type="term" value="F:zinc ion transmembrane transporter activity"/>
    <property type="evidence" value="ECO:0007669"/>
    <property type="project" value="TreeGrafter"/>
</dbReference>
<keyword evidence="8" id="KW-1185">Reference proteome</keyword>
<evidence type="ECO:0000313" key="8">
    <source>
        <dbReference type="Proteomes" id="UP000410492"/>
    </source>
</evidence>
<dbReference type="Proteomes" id="UP000410492">
    <property type="component" value="Unassembled WGS sequence"/>
</dbReference>
<dbReference type="GO" id="GO:0005886">
    <property type="term" value="C:plasma membrane"/>
    <property type="evidence" value="ECO:0007669"/>
    <property type="project" value="TreeGrafter"/>
</dbReference>
<gene>
    <name evidence="7" type="ORF">CALMAC_LOCUS17598</name>
</gene>
<keyword evidence="2 6" id="KW-0812">Transmembrane</keyword>
<feature type="transmembrane region" description="Helical" evidence="6">
    <location>
        <begin position="6"/>
        <end position="26"/>
    </location>
</feature>
<comment type="subcellular location">
    <subcellularLocation>
        <location evidence="1">Membrane</location>
        <topology evidence="1">Multi-pass membrane protein</topology>
    </subcellularLocation>
</comment>
<protein>
    <submittedName>
        <fullName evidence="7">Uncharacterized protein</fullName>
    </submittedName>
</protein>
<feature type="transmembrane region" description="Helical" evidence="6">
    <location>
        <begin position="242"/>
        <end position="259"/>
    </location>
</feature>
<dbReference type="EMBL" id="CAACVG010012120">
    <property type="protein sequence ID" value="VEN59658.1"/>
    <property type="molecule type" value="Genomic_DNA"/>
</dbReference>
<evidence type="ECO:0000256" key="3">
    <source>
        <dbReference type="ARBA" id="ARBA00022989"/>
    </source>
</evidence>
<evidence type="ECO:0000313" key="7">
    <source>
        <dbReference type="EMBL" id="VEN59658.1"/>
    </source>
</evidence>
<dbReference type="InterPro" id="IPR003689">
    <property type="entry name" value="ZIP"/>
</dbReference>
<feature type="coiled-coil region" evidence="5">
    <location>
        <begin position="209"/>
        <end position="243"/>
    </location>
</feature>
<sequence length="261" mass="29930">MDVQSTKIVVAVLFAVIRFFFGVLPVKLYHFLRRWEGDDGSDTFVNQKRHKQVNCAIALCQSFGGGVLFATCFLHMMLEVQSSVEDLKRIGDLNTDYPLSQLTICVGFFFVYFLEEISHWFLYKVPKDSGPPITKKVNNFTKASVSPIDTSETASHAFIIEEAYEKTMEEDEKQYENEPENEDEVSREMLKLEENNHKNIVYDTLSLNSEAAKQKAEELDVTKEVVEEEAEQVEREITNKQHVMRCVLIVVALCFHAVLKA</sequence>
<dbReference type="PANTHER" id="PTHR11040:SF203">
    <property type="entry name" value="FI18611P1-RELATED"/>
    <property type="match status" value="1"/>
</dbReference>
<evidence type="ECO:0000256" key="5">
    <source>
        <dbReference type="SAM" id="Coils"/>
    </source>
</evidence>
<proteinExistence type="predicted"/>
<evidence type="ECO:0000256" key="6">
    <source>
        <dbReference type="SAM" id="Phobius"/>
    </source>
</evidence>
<keyword evidence="5" id="KW-0175">Coiled coil</keyword>
<accession>A0A653DJY4</accession>
<dbReference type="Pfam" id="PF02535">
    <property type="entry name" value="Zip"/>
    <property type="match status" value="1"/>
</dbReference>
<feature type="transmembrane region" description="Helical" evidence="6">
    <location>
        <begin position="97"/>
        <end position="114"/>
    </location>
</feature>
<name>A0A653DJY4_CALMS</name>
<dbReference type="PANTHER" id="PTHR11040">
    <property type="entry name" value="ZINC/IRON TRANSPORTER"/>
    <property type="match status" value="1"/>
</dbReference>
<dbReference type="OrthoDB" id="448280at2759"/>
<keyword evidence="3 6" id="KW-1133">Transmembrane helix</keyword>
<evidence type="ECO:0000256" key="4">
    <source>
        <dbReference type="ARBA" id="ARBA00023136"/>
    </source>
</evidence>
<organism evidence="7 8">
    <name type="scientific">Callosobruchus maculatus</name>
    <name type="common">Southern cowpea weevil</name>
    <name type="synonym">Pulse bruchid</name>
    <dbReference type="NCBI Taxonomy" id="64391"/>
    <lineage>
        <taxon>Eukaryota</taxon>
        <taxon>Metazoa</taxon>
        <taxon>Ecdysozoa</taxon>
        <taxon>Arthropoda</taxon>
        <taxon>Hexapoda</taxon>
        <taxon>Insecta</taxon>
        <taxon>Pterygota</taxon>
        <taxon>Neoptera</taxon>
        <taxon>Endopterygota</taxon>
        <taxon>Coleoptera</taxon>
        <taxon>Polyphaga</taxon>
        <taxon>Cucujiformia</taxon>
        <taxon>Chrysomeloidea</taxon>
        <taxon>Chrysomelidae</taxon>
        <taxon>Bruchinae</taxon>
        <taxon>Bruchini</taxon>
        <taxon>Callosobruchus</taxon>
    </lineage>
</organism>
<keyword evidence="4 6" id="KW-0472">Membrane</keyword>
<reference evidence="7 8" key="1">
    <citation type="submission" date="2019-01" db="EMBL/GenBank/DDBJ databases">
        <authorList>
            <person name="Sayadi A."/>
        </authorList>
    </citation>
    <scope>NUCLEOTIDE SEQUENCE [LARGE SCALE GENOMIC DNA]</scope>
</reference>
<evidence type="ECO:0000256" key="1">
    <source>
        <dbReference type="ARBA" id="ARBA00004141"/>
    </source>
</evidence>
<dbReference type="AlphaFoldDB" id="A0A653DJY4"/>